<sequence precursor="true">MPSASNTLTLASTLNSLARLALSIAMSFGSQTHCAMAAITPITDTAQKVERQPAYCPSAVPSGTPSTLARVRPVNIMAIAWARLFGATKPAATTEPMPKKAPWHSAVITRAAISVA</sequence>
<accession>A0A5E7A7Q1</accession>
<protein>
    <recommendedName>
        <fullName evidence="4">Secreted protein</fullName>
    </recommendedName>
</protein>
<keyword evidence="1" id="KW-0732">Signal</keyword>
<evidence type="ECO:0000313" key="3">
    <source>
        <dbReference type="Proteomes" id="UP000326437"/>
    </source>
</evidence>
<dbReference type="EMBL" id="CABVHO010000329">
    <property type="protein sequence ID" value="VVN75142.1"/>
    <property type="molecule type" value="Genomic_DNA"/>
</dbReference>
<evidence type="ECO:0008006" key="4">
    <source>
        <dbReference type="Google" id="ProtNLM"/>
    </source>
</evidence>
<proteinExistence type="predicted"/>
<name>A0A5E7A7Q1_PSEFL</name>
<dbReference type="Proteomes" id="UP000326437">
    <property type="component" value="Unassembled WGS sequence"/>
</dbReference>
<evidence type="ECO:0000313" key="2">
    <source>
        <dbReference type="EMBL" id="VVN75142.1"/>
    </source>
</evidence>
<feature type="signal peptide" evidence="1">
    <location>
        <begin position="1"/>
        <end position="37"/>
    </location>
</feature>
<gene>
    <name evidence="2" type="ORF">PS685_05257</name>
</gene>
<dbReference type="AlphaFoldDB" id="A0A5E7A7Q1"/>
<organism evidence="2 3">
    <name type="scientific">Pseudomonas fluorescens</name>
    <dbReference type="NCBI Taxonomy" id="294"/>
    <lineage>
        <taxon>Bacteria</taxon>
        <taxon>Pseudomonadati</taxon>
        <taxon>Pseudomonadota</taxon>
        <taxon>Gammaproteobacteria</taxon>
        <taxon>Pseudomonadales</taxon>
        <taxon>Pseudomonadaceae</taxon>
        <taxon>Pseudomonas</taxon>
    </lineage>
</organism>
<evidence type="ECO:0000256" key="1">
    <source>
        <dbReference type="SAM" id="SignalP"/>
    </source>
</evidence>
<feature type="chain" id="PRO_5022704120" description="Secreted protein" evidence="1">
    <location>
        <begin position="38"/>
        <end position="116"/>
    </location>
</feature>
<reference evidence="2 3" key="1">
    <citation type="submission" date="2019-09" db="EMBL/GenBank/DDBJ databases">
        <authorList>
            <person name="Chandra G."/>
            <person name="Truman W A."/>
        </authorList>
    </citation>
    <scope>NUCLEOTIDE SEQUENCE [LARGE SCALE GENOMIC DNA]</scope>
    <source>
        <strain evidence="2">PS685</strain>
    </source>
</reference>